<comment type="caution">
    <text evidence="2">The sequence shown here is derived from an EMBL/GenBank/DDBJ whole genome shotgun (WGS) entry which is preliminary data.</text>
</comment>
<evidence type="ECO:0000313" key="2">
    <source>
        <dbReference type="EMBL" id="KAL0099101.1"/>
    </source>
</evidence>
<organism evidence="2 3">
    <name type="scientific">Cardiocondyla obscurior</name>
    <dbReference type="NCBI Taxonomy" id="286306"/>
    <lineage>
        <taxon>Eukaryota</taxon>
        <taxon>Metazoa</taxon>
        <taxon>Ecdysozoa</taxon>
        <taxon>Arthropoda</taxon>
        <taxon>Hexapoda</taxon>
        <taxon>Insecta</taxon>
        <taxon>Pterygota</taxon>
        <taxon>Neoptera</taxon>
        <taxon>Endopterygota</taxon>
        <taxon>Hymenoptera</taxon>
        <taxon>Apocrita</taxon>
        <taxon>Aculeata</taxon>
        <taxon>Formicoidea</taxon>
        <taxon>Formicidae</taxon>
        <taxon>Myrmicinae</taxon>
        <taxon>Cardiocondyla</taxon>
    </lineage>
</organism>
<feature type="signal peptide" evidence="1">
    <location>
        <begin position="1"/>
        <end position="37"/>
    </location>
</feature>
<feature type="chain" id="PRO_5043497968" evidence="1">
    <location>
        <begin position="38"/>
        <end position="102"/>
    </location>
</feature>
<keyword evidence="1" id="KW-0732">Signal</keyword>
<protein>
    <submittedName>
        <fullName evidence="2">Uncharacterized protein</fullName>
    </submittedName>
</protein>
<proteinExistence type="predicted"/>
<name>A0AAW2E9V1_9HYME</name>
<accession>A0AAW2E9V1</accession>
<dbReference type="AlphaFoldDB" id="A0AAW2E9V1"/>
<evidence type="ECO:0000256" key="1">
    <source>
        <dbReference type="SAM" id="SignalP"/>
    </source>
</evidence>
<sequence length="102" mass="12079">MRLELPAVGQGWCWQPVKTSGCHFLACFELLLLFVRLQNLGTEKPQDGRIYHFNYSEFFRTYHGRMIKLRPTLSVGLMTTYPGWLDHARLRDFKIKIYVRLS</sequence>
<reference evidence="2 3" key="1">
    <citation type="submission" date="2023-03" db="EMBL/GenBank/DDBJ databases">
        <title>High recombination rates correlate with genetic variation in Cardiocondyla obscurior ants.</title>
        <authorList>
            <person name="Errbii M."/>
        </authorList>
    </citation>
    <scope>NUCLEOTIDE SEQUENCE [LARGE SCALE GENOMIC DNA]</scope>
    <source>
        <strain evidence="2">Alpha-2009</strain>
        <tissue evidence="2">Whole body</tissue>
    </source>
</reference>
<evidence type="ECO:0000313" key="3">
    <source>
        <dbReference type="Proteomes" id="UP001430953"/>
    </source>
</evidence>
<dbReference type="Proteomes" id="UP001430953">
    <property type="component" value="Unassembled WGS sequence"/>
</dbReference>
<keyword evidence="3" id="KW-1185">Reference proteome</keyword>
<dbReference type="EMBL" id="JADYXP020000029">
    <property type="protein sequence ID" value="KAL0099101.1"/>
    <property type="molecule type" value="Genomic_DNA"/>
</dbReference>
<gene>
    <name evidence="2" type="ORF">PUN28_020268</name>
</gene>